<dbReference type="EMBL" id="JAAWWB010000001">
    <property type="protein sequence ID" value="KAG6794257.1"/>
    <property type="molecule type" value="Genomic_DNA"/>
</dbReference>
<evidence type="ECO:0000313" key="5">
    <source>
        <dbReference type="Proteomes" id="UP000886885"/>
    </source>
</evidence>
<comment type="similarity">
    <text evidence="1">Belongs to the 'GDXG' lipolytic enzyme family.</text>
</comment>
<dbReference type="InterPro" id="IPR013094">
    <property type="entry name" value="AB_hydrolase_3"/>
</dbReference>
<reference evidence="4" key="1">
    <citation type="journal article" date="2020" name="bioRxiv">
        <title>Hybrid origin of Populus tomentosa Carr. identified through genome sequencing and phylogenomic analysis.</title>
        <authorList>
            <person name="An X."/>
            <person name="Gao K."/>
            <person name="Chen Z."/>
            <person name="Li J."/>
            <person name="Yang X."/>
            <person name="Yang X."/>
            <person name="Zhou J."/>
            <person name="Guo T."/>
            <person name="Zhao T."/>
            <person name="Huang S."/>
            <person name="Miao D."/>
            <person name="Khan W.U."/>
            <person name="Rao P."/>
            <person name="Ye M."/>
            <person name="Lei B."/>
            <person name="Liao W."/>
            <person name="Wang J."/>
            <person name="Ji L."/>
            <person name="Li Y."/>
            <person name="Guo B."/>
            <person name="Mustafa N.S."/>
            <person name="Li S."/>
            <person name="Yun Q."/>
            <person name="Keller S.R."/>
            <person name="Mao J."/>
            <person name="Zhang R."/>
            <person name="Strauss S.H."/>
        </authorList>
    </citation>
    <scope>NUCLEOTIDE SEQUENCE</scope>
    <source>
        <strain evidence="4">GM15</strain>
        <tissue evidence="4">Leaf</tissue>
    </source>
</reference>
<accession>A0A8X8DLV7</accession>
<dbReference type="InterPro" id="IPR050466">
    <property type="entry name" value="Carboxylest/Gibb_receptor"/>
</dbReference>
<organism evidence="4 5">
    <name type="scientific">Populus tomentosa</name>
    <name type="common">Chinese white poplar</name>
    <dbReference type="NCBI Taxonomy" id="118781"/>
    <lineage>
        <taxon>Eukaryota</taxon>
        <taxon>Viridiplantae</taxon>
        <taxon>Streptophyta</taxon>
        <taxon>Embryophyta</taxon>
        <taxon>Tracheophyta</taxon>
        <taxon>Spermatophyta</taxon>
        <taxon>Magnoliopsida</taxon>
        <taxon>eudicotyledons</taxon>
        <taxon>Gunneridae</taxon>
        <taxon>Pentapetalae</taxon>
        <taxon>rosids</taxon>
        <taxon>fabids</taxon>
        <taxon>Malpighiales</taxon>
        <taxon>Salicaceae</taxon>
        <taxon>Saliceae</taxon>
        <taxon>Populus</taxon>
    </lineage>
</organism>
<keyword evidence="2" id="KW-0378">Hydrolase</keyword>
<name>A0A8X8DLV7_POPTO</name>
<dbReference type="PROSITE" id="PS01173">
    <property type="entry name" value="LIPASE_GDXG_HIS"/>
    <property type="match status" value="1"/>
</dbReference>
<gene>
    <name evidence="4" type="ORF">POTOM_003496</name>
</gene>
<sequence>MLASSVKLTNLGGYVENPDGSLTRNNAFPDVPPTEQITPGSKELSLSKDIALNPNNKTFLRLFRPLNPPQNTKLPLIIYFHGGGFVLYSAATLVFHQTCSDMASHFPALVLSADYRLAPEHRLPAAYEDAMESIKWVQKQVLDINGPSCEPWFKEYLDFSRCFLMGMSAGGNIAYHANLLALNIDIEPLKIIGLILNVPYFSAVTRTESEKRLINDPVFPLAMSDKMWALSLPEDTDRDHEYCNPIVGGSLEKNKIERLPRCFFRGYGGDILVDKQKELVKMLESRGVDVVARFDEDGFHGVEIFDPAKAKALIYYLVSTMLASSVKLTDLCAFVENPDGSLTRNSPFPDVPPTEQITPGSKELSLSKDIALNPNKKTFLRLFRPLNPPQNTKLPLIIYYHGGGFVLYSAANLAFHQTCSDMASHFPALVLSVDYRLAPEHRLPAAYEDAMESIKWVQKQVLNINGPSCEPWFKEYLDFSRCFLMGMSAGGNIAYHANLLALNIDIEPLKIIGLILNVPYFSAVTRTESEKRLINDPVLPLATSDKMWALSLPEDTDRDHEYCNPIVGGSLEKNKIERLPRCFFRGYGGDILVDKQKELVKMLESRGVDVVARFDEDGFHGVEIFDPAKAKALYDYVKEFVYTTV</sequence>
<dbReference type="Proteomes" id="UP000886885">
    <property type="component" value="Chromosome 1A"/>
</dbReference>
<dbReference type="AlphaFoldDB" id="A0A8X8DLV7"/>
<dbReference type="GO" id="GO:0016787">
    <property type="term" value="F:hydrolase activity"/>
    <property type="evidence" value="ECO:0007669"/>
    <property type="project" value="UniProtKB-KW"/>
</dbReference>
<dbReference type="PANTHER" id="PTHR23024">
    <property type="entry name" value="ARYLACETAMIDE DEACETYLASE"/>
    <property type="match status" value="1"/>
</dbReference>
<dbReference type="InterPro" id="IPR002168">
    <property type="entry name" value="Lipase_GDXG_HIS_AS"/>
</dbReference>
<dbReference type="Pfam" id="PF07859">
    <property type="entry name" value="Abhydrolase_3"/>
    <property type="match status" value="2"/>
</dbReference>
<dbReference type="PANTHER" id="PTHR23024:SF113">
    <property type="entry name" value="CARBOXYLESTERASE 8-RELATED"/>
    <property type="match status" value="1"/>
</dbReference>
<proteinExistence type="inferred from homology"/>
<comment type="caution">
    <text evidence="4">The sequence shown here is derived from an EMBL/GenBank/DDBJ whole genome shotgun (WGS) entry which is preliminary data.</text>
</comment>
<dbReference type="OrthoDB" id="408631at2759"/>
<feature type="domain" description="Alpha/beta hydrolase fold-3" evidence="3">
    <location>
        <begin position="77"/>
        <end position="302"/>
    </location>
</feature>
<keyword evidence="5" id="KW-1185">Reference proteome</keyword>
<evidence type="ECO:0000259" key="3">
    <source>
        <dbReference type="Pfam" id="PF07859"/>
    </source>
</evidence>
<feature type="domain" description="Alpha/beta hydrolase fold-3" evidence="3">
    <location>
        <begin position="397"/>
        <end position="622"/>
    </location>
</feature>
<evidence type="ECO:0000256" key="1">
    <source>
        <dbReference type="ARBA" id="ARBA00010515"/>
    </source>
</evidence>
<protein>
    <recommendedName>
        <fullName evidence="3">Alpha/beta hydrolase fold-3 domain-containing protein</fullName>
    </recommendedName>
</protein>
<evidence type="ECO:0000256" key="2">
    <source>
        <dbReference type="ARBA" id="ARBA00022801"/>
    </source>
</evidence>
<evidence type="ECO:0000313" key="4">
    <source>
        <dbReference type="EMBL" id="KAG6794257.1"/>
    </source>
</evidence>